<feature type="compositionally biased region" description="Polar residues" evidence="1">
    <location>
        <begin position="163"/>
        <end position="182"/>
    </location>
</feature>
<evidence type="ECO:0000313" key="3">
    <source>
        <dbReference type="EMBL" id="HIU69494.1"/>
    </source>
</evidence>
<sequence length="182" mass="20242">MEKKQLFIKWLKIFGIVLGILVALSVIATLIYSAVVKVSPVSAFTSFFKSDKAEIIGIWEDDDFDGATAFVFREDGTYDRYISTANFPGEYTIDGNKIILKNANSELTLTYKYRLSGDHLYINTIDSIGGGGDLGEETGYHRVDKLSQRSLNDLIAEAKDYVSQAQEEQNGDETTQADNAEE</sequence>
<dbReference type="EMBL" id="DVNM01000032">
    <property type="protein sequence ID" value="HIU69494.1"/>
    <property type="molecule type" value="Genomic_DNA"/>
</dbReference>
<evidence type="ECO:0008006" key="5">
    <source>
        <dbReference type="Google" id="ProtNLM"/>
    </source>
</evidence>
<dbReference type="Proteomes" id="UP000824125">
    <property type="component" value="Unassembled WGS sequence"/>
</dbReference>
<evidence type="ECO:0000256" key="1">
    <source>
        <dbReference type="SAM" id="MobiDB-lite"/>
    </source>
</evidence>
<keyword evidence="2" id="KW-1133">Transmembrane helix</keyword>
<dbReference type="AlphaFoldDB" id="A0A9D1MVL9"/>
<gene>
    <name evidence="3" type="ORF">IAD23_05995</name>
</gene>
<comment type="caution">
    <text evidence="3">The sequence shown here is derived from an EMBL/GenBank/DDBJ whole genome shotgun (WGS) entry which is preliminary data.</text>
</comment>
<reference evidence="3" key="2">
    <citation type="journal article" date="2021" name="PeerJ">
        <title>Extensive microbial diversity within the chicken gut microbiome revealed by metagenomics and culture.</title>
        <authorList>
            <person name="Gilroy R."/>
            <person name="Ravi A."/>
            <person name="Getino M."/>
            <person name="Pursley I."/>
            <person name="Horton D.L."/>
            <person name="Alikhan N.F."/>
            <person name="Baker D."/>
            <person name="Gharbi K."/>
            <person name="Hall N."/>
            <person name="Watson M."/>
            <person name="Adriaenssens E.M."/>
            <person name="Foster-Nyarko E."/>
            <person name="Jarju S."/>
            <person name="Secka A."/>
            <person name="Antonio M."/>
            <person name="Oren A."/>
            <person name="Chaudhuri R.R."/>
            <person name="La Ragione R."/>
            <person name="Hildebrand F."/>
            <person name="Pallen M.J."/>
        </authorList>
    </citation>
    <scope>NUCLEOTIDE SEQUENCE</scope>
    <source>
        <strain evidence="3">CHK176-6737</strain>
    </source>
</reference>
<evidence type="ECO:0000256" key="2">
    <source>
        <dbReference type="SAM" id="Phobius"/>
    </source>
</evidence>
<name>A0A9D1MVL9_9FIRM</name>
<keyword evidence="2" id="KW-0812">Transmembrane</keyword>
<keyword evidence="2" id="KW-0472">Membrane</keyword>
<accession>A0A9D1MVL9</accession>
<feature type="region of interest" description="Disordered" evidence="1">
    <location>
        <begin position="161"/>
        <end position="182"/>
    </location>
</feature>
<organism evidence="3 4">
    <name type="scientific">Candidatus Scybalenecus merdavium</name>
    <dbReference type="NCBI Taxonomy" id="2840939"/>
    <lineage>
        <taxon>Bacteria</taxon>
        <taxon>Bacillati</taxon>
        <taxon>Bacillota</taxon>
        <taxon>Clostridia</taxon>
        <taxon>Eubacteriales</taxon>
        <taxon>Oscillospiraceae</taxon>
        <taxon>Oscillospiraceae incertae sedis</taxon>
        <taxon>Candidatus Scybalenecus</taxon>
    </lineage>
</organism>
<protein>
    <recommendedName>
        <fullName evidence="5">DUF5640 domain-containing protein</fullName>
    </recommendedName>
</protein>
<evidence type="ECO:0000313" key="4">
    <source>
        <dbReference type="Proteomes" id="UP000824125"/>
    </source>
</evidence>
<proteinExistence type="predicted"/>
<reference evidence="3" key="1">
    <citation type="submission" date="2020-10" db="EMBL/GenBank/DDBJ databases">
        <authorList>
            <person name="Gilroy R."/>
        </authorList>
    </citation>
    <scope>NUCLEOTIDE SEQUENCE</scope>
    <source>
        <strain evidence="3">CHK176-6737</strain>
    </source>
</reference>
<feature type="transmembrane region" description="Helical" evidence="2">
    <location>
        <begin position="12"/>
        <end position="35"/>
    </location>
</feature>